<dbReference type="InterPro" id="IPR020568">
    <property type="entry name" value="Ribosomal_Su5_D2-typ_SF"/>
</dbReference>
<dbReference type="SUPFAM" id="SSF54211">
    <property type="entry name" value="Ribosomal protein S5 domain 2-like"/>
    <property type="match status" value="1"/>
</dbReference>
<accession>A0ABU2DSP1</accession>
<dbReference type="InterPro" id="IPR000870">
    <property type="entry name" value="Homoserine_kinase"/>
</dbReference>
<comment type="caution">
    <text evidence="16">The sequence shown here is derived from an EMBL/GenBank/DDBJ whole genome shotgun (WGS) entry which is preliminary data.</text>
</comment>
<comment type="similarity">
    <text evidence="2 13">Belongs to the GHMP kinase family. Homoserine kinase subfamily.</text>
</comment>
<dbReference type="InterPro" id="IPR014721">
    <property type="entry name" value="Ribsml_uS5_D2-typ_fold_subgr"/>
</dbReference>
<comment type="pathway">
    <text evidence="1 13">Amino-acid biosynthesis; L-threonine biosynthesis; L-threonine from L-aspartate: step 4/5.</text>
</comment>
<keyword evidence="17" id="KW-1185">Reference proteome</keyword>
<dbReference type="RefSeq" id="WP_310548498.1">
    <property type="nucleotide sequence ID" value="NZ_JAVKGR010000008.1"/>
</dbReference>
<evidence type="ECO:0000256" key="9">
    <source>
        <dbReference type="ARBA" id="ARBA00022777"/>
    </source>
</evidence>
<evidence type="ECO:0000256" key="12">
    <source>
        <dbReference type="ARBA" id="ARBA00049954"/>
    </source>
</evidence>
<dbReference type="HAMAP" id="MF_00384">
    <property type="entry name" value="Homoser_kinase"/>
    <property type="match status" value="1"/>
</dbReference>
<keyword evidence="13" id="KW-0963">Cytoplasm</keyword>
<comment type="subcellular location">
    <subcellularLocation>
        <location evidence="13">Cytoplasm</location>
    </subcellularLocation>
</comment>
<dbReference type="PIRSF" id="PIRSF000676">
    <property type="entry name" value="Homoser_kin"/>
    <property type="match status" value="1"/>
</dbReference>
<dbReference type="PROSITE" id="PS00627">
    <property type="entry name" value="GHMP_KINASES_ATP"/>
    <property type="match status" value="1"/>
</dbReference>
<sequence>MPSPAASQSSDEALAEVLAEPVSFRVTVPATSANLGPGYDCMGVALELFDVVDVSARPRAAAGRAQVKVEVHGEAADSLPRDETHLIVALVGRILREHGHRLPDLTLQAHNRIPHSRGLGSSAAAVACAVAIASHLIPGGLSSDEQLQIGSRIEGHPDNYVPALRGGAAVSWQQGDRFDTAPLMLDEQIRAVVSVPDFQQSTAAARGSLPKTVAHHVAAANSARAALLVHALTADPARLFDATEDRLHQEQRRAQFPASMALVDALRAAGHAAVISGAGPTVLVLAAGDEAADIAADQMRRCGGLAEERWMAMRLPISTAGVTVDPYPR</sequence>
<evidence type="ECO:0000256" key="2">
    <source>
        <dbReference type="ARBA" id="ARBA00007370"/>
    </source>
</evidence>
<dbReference type="Gene3D" id="3.30.230.10">
    <property type="match status" value="1"/>
</dbReference>
<evidence type="ECO:0000259" key="15">
    <source>
        <dbReference type="Pfam" id="PF08544"/>
    </source>
</evidence>
<evidence type="ECO:0000256" key="13">
    <source>
        <dbReference type="HAMAP-Rule" id="MF_00384"/>
    </source>
</evidence>
<evidence type="ECO:0000256" key="6">
    <source>
        <dbReference type="ARBA" id="ARBA00022679"/>
    </source>
</evidence>
<keyword evidence="10 13" id="KW-0067">ATP-binding</keyword>
<evidence type="ECO:0000256" key="4">
    <source>
        <dbReference type="ARBA" id="ARBA00017858"/>
    </source>
</evidence>
<keyword evidence="9 13" id="KW-0418">Kinase</keyword>
<dbReference type="Gene3D" id="3.30.70.890">
    <property type="entry name" value="GHMP kinase, C-terminal domain"/>
    <property type="match status" value="1"/>
</dbReference>
<evidence type="ECO:0000256" key="7">
    <source>
        <dbReference type="ARBA" id="ARBA00022697"/>
    </source>
</evidence>
<feature type="domain" description="GHMP kinase N-terminal" evidence="14">
    <location>
        <begin position="86"/>
        <end position="167"/>
    </location>
</feature>
<gene>
    <name evidence="13 16" type="primary">thrB</name>
    <name evidence="16" type="ORF">RIL96_08015</name>
</gene>
<evidence type="ECO:0000256" key="10">
    <source>
        <dbReference type="ARBA" id="ARBA00022840"/>
    </source>
</evidence>
<dbReference type="PANTHER" id="PTHR20861:SF1">
    <property type="entry name" value="HOMOSERINE KINASE"/>
    <property type="match status" value="1"/>
</dbReference>
<proteinExistence type="inferred from homology"/>
<keyword evidence="7 13" id="KW-0791">Threonine biosynthesis</keyword>
<evidence type="ECO:0000256" key="8">
    <source>
        <dbReference type="ARBA" id="ARBA00022741"/>
    </source>
</evidence>
<dbReference type="Pfam" id="PF08544">
    <property type="entry name" value="GHMP_kinases_C"/>
    <property type="match status" value="1"/>
</dbReference>
<protein>
    <recommendedName>
        <fullName evidence="4 13">Homoserine kinase</fullName>
        <shortName evidence="13">HK</shortName>
        <shortName evidence="13">HSK</shortName>
        <ecNumber evidence="3 13">2.7.1.39</ecNumber>
    </recommendedName>
</protein>
<evidence type="ECO:0000256" key="11">
    <source>
        <dbReference type="ARBA" id="ARBA00049375"/>
    </source>
</evidence>
<dbReference type="SUPFAM" id="SSF55060">
    <property type="entry name" value="GHMP Kinase, C-terminal domain"/>
    <property type="match status" value="1"/>
</dbReference>
<dbReference type="InterPro" id="IPR006204">
    <property type="entry name" value="GHMP_kinase_N_dom"/>
</dbReference>
<keyword evidence="6 13" id="KW-0808">Transferase</keyword>
<evidence type="ECO:0000256" key="5">
    <source>
        <dbReference type="ARBA" id="ARBA00022605"/>
    </source>
</evidence>
<dbReference type="PRINTS" id="PR00958">
    <property type="entry name" value="HOMSERKINASE"/>
</dbReference>
<dbReference type="EC" id="2.7.1.39" evidence="3 13"/>
<organism evidence="16 17">
    <name type="scientific">Nesterenkonia aerolata</name>
    <dbReference type="NCBI Taxonomy" id="3074079"/>
    <lineage>
        <taxon>Bacteria</taxon>
        <taxon>Bacillati</taxon>
        <taxon>Actinomycetota</taxon>
        <taxon>Actinomycetes</taxon>
        <taxon>Micrococcales</taxon>
        <taxon>Micrococcaceae</taxon>
        <taxon>Nesterenkonia</taxon>
    </lineage>
</organism>
<comment type="function">
    <text evidence="12 13">Catalyzes the ATP-dependent phosphorylation of L-homoserine to L-homoserine phosphate.</text>
</comment>
<evidence type="ECO:0000313" key="17">
    <source>
        <dbReference type="Proteomes" id="UP001251870"/>
    </source>
</evidence>
<keyword evidence="5 13" id="KW-0028">Amino-acid biosynthesis</keyword>
<feature type="domain" description="GHMP kinase C-terminal" evidence="15">
    <location>
        <begin position="244"/>
        <end position="302"/>
    </location>
</feature>
<comment type="catalytic activity">
    <reaction evidence="11 13">
        <text>L-homoserine + ATP = O-phospho-L-homoserine + ADP + H(+)</text>
        <dbReference type="Rhea" id="RHEA:13985"/>
        <dbReference type="ChEBI" id="CHEBI:15378"/>
        <dbReference type="ChEBI" id="CHEBI:30616"/>
        <dbReference type="ChEBI" id="CHEBI:57476"/>
        <dbReference type="ChEBI" id="CHEBI:57590"/>
        <dbReference type="ChEBI" id="CHEBI:456216"/>
        <dbReference type="EC" id="2.7.1.39"/>
    </reaction>
</comment>
<dbReference type="EMBL" id="JAVKGR010000008">
    <property type="protein sequence ID" value="MDR8019508.1"/>
    <property type="molecule type" value="Genomic_DNA"/>
</dbReference>
<dbReference type="NCBIfam" id="TIGR00191">
    <property type="entry name" value="thrB"/>
    <property type="match status" value="1"/>
</dbReference>
<dbReference type="InterPro" id="IPR036554">
    <property type="entry name" value="GHMP_kinase_C_sf"/>
</dbReference>
<evidence type="ECO:0000256" key="3">
    <source>
        <dbReference type="ARBA" id="ARBA00012078"/>
    </source>
</evidence>
<evidence type="ECO:0000313" key="16">
    <source>
        <dbReference type="EMBL" id="MDR8019508.1"/>
    </source>
</evidence>
<name>A0ABU2DSP1_9MICC</name>
<evidence type="ECO:0000259" key="14">
    <source>
        <dbReference type="Pfam" id="PF00288"/>
    </source>
</evidence>
<dbReference type="InterPro" id="IPR013750">
    <property type="entry name" value="GHMP_kinase_C_dom"/>
</dbReference>
<feature type="binding site" evidence="13">
    <location>
        <begin position="114"/>
        <end position="124"/>
    </location>
    <ligand>
        <name>ATP</name>
        <dbReference type="ChEBI" id="CHEBI:30616"/>
    </ligand>
</feature>
<dbReference type="Proteomes" id="UP001251870">
    <property type="component" value="Unassembled WGS sequence"/>
</dbReference>
<reference evidence="16 17" key="1">
    <citation type="submission" date="2023-09" db="EMBL/GenBank/DDBJ databases">
        <title>Description of three actinobacteria isolated from air of manufacturing shop in a pharmaceutical factory.</title>
        <authorList>
            <person name="Zhang D.-F."/>
        </authorList>
    </citation>
    <scope>NUCLEOTIDE SEQUENCE [LARGE SCALE GENOMIC DNA]</scope>
    <source>
        <strain evidence="16 17">LY-0111</strain>
    </source>
</reference>
<dbReference type="Pfam" id="PF00288">
    <property type="entry name" value="GHMP_kinases_N"/>
    <property type="match status" value="1"/>
</dbReference>
<dbReference type="InterPro" id="IPR006203">
    <property type="entry name" value="GHMP_knse_ATP-bd_CS"/>
</dbReference>
<keyword evidence="8 13" id="KW-0547">Nucleotide-binding</keyword>
<dbReference type="GO" id="GO:0004413">
    <property type="term" value="F:homoserine kinase activity"/>
    <property type="evidence" value="ECO:0007669"/>
    <property type="project" value="UniProtKB-EC"/>
</dbReference>
<evidence type="ECO:0000256" key="1">
    <source>
        <dbReference type="ARBA" id="ARBA00005015"/>
    </source>
</evidence>
<dbReference type="PANTHER" id="PTHR20861">
    <property type="entry name" value="HOMOSERINE/4-DIPHOSPHOCYTIDYL-2-C-METHYL-D-ERYTHRITOL KINASE"/>
    <property type="match status" value="1"/>
</dbReference>